<dbReference type="EMBL" id="RSFW01000001">
    <property type="protein sequence ID" value="RSD29577.1"/>
    <property type="molecule type" value="Genomic_DNA"/>
</dbReference>
<evidence type="ECO:0000313" key="3">
    <source>
        <dbReference type="Proteomes" id="UP000279911"/>
    </source>
</evidence>
<dbReference type="Proteomes" id="UP000279911">
    <property type="component" value="Unassembled WGS sequence"/>
</dbReference>
<evidence type="ECO:0000313" key="2">
    <source>
        <dbReference type="EMBL" id="RSD29577.1"/>
    </source>
</evidence>
<dbReference type="AlphaFoldDB" id="A0A3R9DXL6"/>
<accession>A0A3R9DXL6</accession>
<evidence type="ECO:0000256" key="1">
    <source>
        <dbReference type="SAM" id="SignalP"/>
    </source>
</evidence>
<reference evidence="3" key="1">
    <citation type="submission" date="2018-12" db="EMBL/GenBank/DDBJ databases">
        <title>Bacillus chawlae sp. nov., Bacillus glennii sp. nov., and Bacillus saganii sp. nov. Isolated from the Vehicle Assembly Building at Kennedy Space Center where the Viking Spacecraft were Assembled.</title>
        <authorList>
            <person name="Seuylemezian A."/>
            <person name="Vaishampayan P."/>
        </authorList>
    </citation>
    <scope>NUCLEOTIDE SEQUENCE [LARGE SCALE GENOMIC DNA]</scope>
    <source>
        <strain evidence="3">DSM 13966</strain>
    </source>
</reference>
<dbReference type="RefSeq" id="WP_125478010.1">
    <property type="nucleotide sequence ID" value="NZ_RSFW01000001.1"/>
</dbReference>
<dbReference type="Pfam" id="PF20316">
    <property type="entry name" value="DUF6612"/>
    <property type="match status" value="1"/>
</dbReference>
<dbReference type="InterPro" id="IPR046720">
    <property type="entry name" value="DUF6612"/>
</dbReference>
<name>A0A3R9DXL6_9BACI</name>
<sequence>MKKFSFLTAISLLLVLVLSACGTKVTKEEVISGAFRNTINSFDTDMKTEFEMNANGQKVNQTVDIHMKYLDDPFMAQMKLSTIDGDMELYIDKESAYMTMPGTTEWLKTSVSSVPEFEKLANGDGIKEDLDKLKKFSDLFELKEEKDGYLLSVELDSSSTDKEKELVKDVLKESLQDESIELNKVNKFIYYLKLDKNYYLKQVKADADLDLVMDGESGEIVIKVQADYKEINSVEAFSVPQEVKDSAVDMGM</sequence>
<feature type="signal peptide" evidence="1">
    <location>
        <begin position="1"/>
        <end position="20"/>
    </location>
</feature>
<comment type="caution">
    <text evidence="2">The sequence shown here is derived from an EMBL/GenBank/DDBJ whole genome shotgun (WGS) entry which is preliminary data.</text>
</comment>
<keyword evidence="1" id="KW-0732">Signal</keyword>
<proteinExistence type="predicted"/>
<dbReference type="OrthoDB" id="1957331at2"/>
<dbReference type="PROSITE" id="PS51257">
    <property type="entry name" value="PROKAR_LIPOPROTEIN"/>
    <property type="match status" value="1"/>
</dbReference>
<protein>
    <recommendedName>
        <fullName evidence="4">Lipoprotein</fullName>
    </recommendedName>
</protein>
<organism evidence="2 3">
    <name type="scientific">Mesobacillus subterraneus</name>
    <dbReference type="NCBI Taxonomy" id="285983"/>
    <lineage>
        <taxon>Bacteria</taxon>
        <taxon>Bacillati</taxon>
        <taxon>Bacillota</taxon>
        <taxon>Bacilli</taxon>
        <taxon>Bacillales</taxon>
        <taxon>Bacillaceae</taxon>
        <taxon>Mesobacillus</taxon>
    </lineage>
</organism>
<gene>
    <name evidence="2" type="ORF">EJA10_00260</name>
</gene>
<evidence type="ECO:0008006" key="4">
    <source>
        <dbReference type="Google" id="ProtNLM"/>
    </source>
</evidence>
<feature type="chain" id="PRO_5039310130" description="Lipoprotein" evidence="1">
    <location>
        <begin position="21"/>
        <end position="252"/>
    </location>
</feature>